<dbReference type="SUPFAM" id="SSF63829">
    <property type="entry name" value="Calcium-dependent phosphotriesterase"/>
    <property type="match status" value="1"/>
</dbReference>
<dbReference type="EMBL" id="LT629971">
    <property type="protein sequence ID" value="SEH75914.1"/>
    <property type="molecule type" value="Genomic_DNA"/>
</dbReference>
<evidence type="ECO:0000313" key="4">
    <source>
        <dbReference type="Proteomes" id="UP000182915"/>
    </source>
</evidence>
<dbReference type="AlphaFoldDB" id="A0A1H6KJW9"/>
<evidence type="ECO:0000256" key="1">
    <source>
        <dbReference type="SAM" id="MobiDB-lite"/>
    </source>
</evidence>
<sequence length="344" mass="34753">MPPCLNSPNRLLRPILATLAITLVSACSSNPAEAPPPTIAPAQAAVSPPVTGRPDGEVRPLSAKAQAATVDAATGALAVLAPGPAEGSVVTVFGPDGARPVALPGRAVALAGDGDGRVVAATRGGYYRIDLAAGTADKVEVEGHQGTEFTAIARRADGRLVLGSADGAVYTLGSDTSVTAELKVFARVDALVTQGNTAVVLDRAQTSVTAVSENGDSAEQALRAGEGATTMAADDVGRVLVADTRGQGLLVFSVDPLILRQRYPVRDAPYGLAGSSTLAWVSQTASNTVVGYDLATGIPVEKVRYRTVQQPDSLAYDESSGTLYVVSGSGAGVQVIADAAGGRP</sequence>
<dbReference type="Gene3D" id="2.130.10.10">
    <property type="entry name" value="YVTN repeat-like/Quinoprotein amine dehydrogenase"/>
    <property type="match status" value="1"/>
</dbReference>
<feature type="region of interest" description="Disordered" evidence="1">
    <location>
        <begin position="32"/>
        <end position="56"/>
    </location>
</feature>
<proteinExistence type="predicted"/>
<dbReference type="Proteomes" id="UP000182915">
    <property type="component" value="Chromosome I"/>
</dbReference>
<name>A0A1H6KJW9_MYCRU</name>
<keyword evidence="2" id="KW-0732">Signal</keyword>
<protein>
    <submittedName>
        <fullName evidence="3">Uncharacterized protein</fullName>
    </submittedName>
</protein>
<keyword evidence="4" id="KW-1185">Reference proteome</keyword>
<accession>A0A1H6KJW9</accession>
<gene>
    <name evidence="3" type="ORF">SAMN04489835_3743</name>
</gene>
<evidence type="ECO:0000313" key="3">
    <source>
        <dbReference type="EMBL" id="SEH75914.1"/>
    </source>
</evidence>
<dbReference type="STRING" id="370526.SAMN04489835_3743"/>
<reference evidence="4" key="1">
    <citation type="submission" date="2016-10" db="EMBL/GenBank/DDBJ databases">
        <authorList>
            <person name="Varghese N."/>
            <person name="Submissions S."/>
        </authorList>
    </citation>
    <scope>NUCLEOTIDE SEQUENCE [LARGE SCALE GENOMIC DNA]</scope>
    <source>
        <strain evidence="4">DSM 45405</strain>
    </source>
</reference>
<feature type="chain" id="PRO_5009298315" evidence="2">
    <location>
        <begin position="35"/>
        <end position="344"/>
    </location>
</feature>
<dbReference type="InterPro" id="IPR015943">
    <property type="entry name" value="WD40/YVTN_repeat-like_dom_sf"/>
</dbReference>
<organism evidence="3 4">
    <name type="scientific">Mycolicibacterium rutilum</name>
    <name type="common">Mycobacterium rutilum</name>
    <dbReference type="NCBI Taxonomy" id="370526"/>
    <lineage>
        <taxon>Bacteria</taxon>
        <taxon>Bacillati</taxon>
        <taxon>Actinomycetota</taxon>
        <taxon>Actinomycetes</taxon>
        <taxon>Mycobacteriales</taxon>
        <taxon>Mycobacteriaceae</taxon>
        <taxon>Mycolicibacterium</taxon>
    </lineage>
</organism>
<dbReference type="RefSeq" id="WP_197680329.1">
    <property type="nucleotide sequence ID" value="NZ_LT629971.1"/>
</dbReference>
<evidence type="ECO:0000256" key="2">
    <source>
        <dbReference type="SAM" id="SignalP"/>
    </source>
</evidence>
<feature type="signal peptide" evidence="2">
    <location>
        <begin position="1"/>
        <end position="34"/>
    </location>
</feature>